<dbReference type="PANTHER" id="PTHR31302">
    <property type="entry name" value="TRANSMEMBRANE PROTEIN WITH METALLOPHOSPHOESTERASE DOMAIN-RELATED"/>
    <property type="match status" value="1"/>
</dbReference>
<evidence type="ECO:0000259" key="4">
    <source>
        <dbReference type="Pfam" id="PF00149"/>
    </source>
</evidence>
<dbReference type="InterPro" id="IPR004843">
    <property type="entry name" value="Calcineurin-like_PHP"/>
</dbReference>
<dbReference type="RefSeq" id="WP_315732225.1">
    <property type="nucleotide sequence ID" value="NZ_JAVYII010000002.1"/>
</dbReference>
<evidence type="ECO:0000256" key="1">
    <source>
        <dbReference type="ARBA" id="ARBA00022723"/>
    </source>
</evidence>
<name>A0ABU3PTH9_9ACTN</name>
<keyword evidence="3" id="KW-1133">Transmembrane helix</keyword>
<evidence type="ECO:0000256" key="2">
    <source>
        <dbReference type="ARBA" id="ARBA00022801"/>
    </source>
</evidence>
<proteinExistence type="predicted"/>
<keyword evidence="3" id="KW-0472">Membrane</keyword>
<dbReference type="PANTHER" id="PTHR31302:SF31">
    <property type="entry name" value="PHOSPHODIESTERASE YAEI"/>
    <property type="match status" value="1"/>
</dbReference>
<evidence type="ECO:0000256" key="3">
    <source>
        <dbReference type="SAM" id="Phobius"/>
    </source>
</evidence>
<keyword evidence="6" id="KW-1185">Reference proteome</keyword>
<feature type="transmembrane region" description="Helical" evidence="3">
    <location>
        <begin position="45"/>
        <end position="62"/>
    </location>
</feature>
<feature type="domain" description="Calcineurin-like phosphoesterase" evidence="4">
    <location>
        <begin position="159"/>
        <end position="327"/>
    </location>
</feature>
<accession>A0ABU3PTH9</accession>
<sequence length="384" mass="40410">MWLGLLLALALLVGWVVWLVRRLAVAPCWGEVLAEPTERRLRRGVAAAIVVGTALLVVAEVLQRSVDPGPWRPVFWVGLTWVAFVWYLTLTLALVAVVCGVLRLARRRAWRDRVARVGAIGSVAVATVVTGYGLVEAASVRTTEVDVTVADLDPALDGLRVAVVSDLHVGPVRDAGFVGSVVGRVNAADVDLVVLAGDYADGAEEHVGPYLDPLEGLEATYGAVAVTGNHEFINGDAEATLERLEGLGVTALRNDHVVVERDGAALVVAGVQDAYGTGDEAADPEAALEGVAPDEPVLYVAHQPSQVHQAAEADLGIDVQFSGHTHGGQLWPFGWLVRLDQPTLAGVDEVDGIQVVTSRGAGAWGPPVRVAAPPEVVVVTLRQG</sequence>
<keyword evidence="2" id="KW-0378">Hydrolase</keyword>
<protein>
    <submittedName>
        <fullName evidence="5">Metallophosphoesterase</fullName>
    </submittedName>
</protein>
<comment type="caution">
    <text evidence="5">The sequence shown here is derived from an EMBL/GenBank/DDBJ whole genome shotgun (WGS) entry which is preliminary data.</text>
</comment>
<reference evidence="5 6" key="1">
    <citation type="submission" date="2023-08" db="EMBL/GenBank/DDBJ databases">
        <title>Nocardioides seae sp. nov., a bacterium isolated from a soil.</title>
        <authorList>
            <person name="Wang X."/>
        </authorList>
    </citation>
    <scope>NUCLEOTIDE SEQUENCE [LARGE SCALE GENOMIC DNA]</scope>
    <source>
        <strain evidence="5 6">YZH12</strain>
    </source>
</reference>
<feature type="transmembrane region" description="Helical" evidence="3">
    <location>
        <begin position="6"/>
        <end position="24"/>
    </location>
</feature>
<evidence type="ECO:0000313" key="5">
    <source>
        <dbReference type="EMBL" id="MDT9592523.1"/>
    </source>
</evidence>
<organism evidence="5 6">
    <name type="scientific">Nocardioides imazamoxiresistens</name>
    <dbReference type="NCBI Taxonomy" id="3231893"/>
    <lineage>
        <taxon>Bacteria</taxon>
        <taxon>Bacillati</taxon>
        <taxon>Actinomycetota</taxon>
        <taxon>Actinomycetes</taxon>
        <taxon>Propionibacteriales</taxon>
        <taxon>Nocardioidaceae</taxon>
        <taxon>Nocardioides</taxon>
    </lineage>
</organism>
<dbReference type="CDD" id="cd07385">
    <property type="entry name" value="MPP_YkuE_C"/>
    <property type="match status" value="1"/>
</dbReference>
<keyword evidence="3" id="KW-0812">Transmembrane</keyword>
<gene>
    <name evidence="5" type="ORF">RDV89_05555</name>
</gene>
<dbReference type="Gene3D" id="3.60.21.10">
    <property type="match status" value="1"/>
</dbReference>
<feature type="transmembrane region" description="Helical" evidence="3">
    <location>
        <begin position="74"/>
        <end position="102"/>
    </location>
</feature>
<dbReference type="InterPro" id="IPR029052">
    <property type="entry name" value="Metallo-depent_PP-like"/>
</dbReference>
<feature type="transmembrane region" description="Helical" evidence="3">
    <location>
        <begin position="114"/>
        <end position="135"/>
    </location>
</feature>
<dbReference type="InterPro" id="IPR051158">
    <property type="entry name" value="Metallophosphoesterase_sf"/>
</dbReference>
<dbReference type="SUPFAM" id="SSF56300">
    <property type="entry name" value="Metallo-dependent phosphatases"/>
    <property type="match status" value="1"/>
</dbReference>
<keyword evidence="1" id="KW-0479">Metal-binding</keyword>
<dbReference type="Proteomes" id="UP001268542">
    <property type="component" value="Unassembled WGS sequence"/>
</dbReference>
<dbReference type="EMBL" id="JAVYII010000002">
    <property type="protein sequence ID" value="MDT9592523.1"/>
    <property type="molecule type" value="Genomic_DNA"/>
</dbReference>
<evidence type="ECO:0000313" key="6">
    <source>
        <dbReference type="Proteomes" id="UP001268542"/>
    </source>
</evidence>
<dbReference type="Pfam" id="PF00149">
    <property type="entry name" value="Metallophos"/>
    <property type="match status" value="1"/>
</dbReference>